<evidence type="ECO:0000313" key="3">
    <source>
        <dbReference type="EMBL" id="AWV98801.1"/>
    </source>
</evidence>
<keyword evidence="2" id="KW-0732">Signal</keyword>
<gene>
    <name evidence="3" type="ORF">DJ013_11705</name>
</gene>
<proteinExistence type="predicted"/>
<evidence type="ECO:0000256" key="2">
    <source>
        <dbReference type="SAM" id="SignalP"/>
    </source>
</evidence>
<keyword evidence="4" id="KW-1185">Reference proteome</keyword>
<reference evidence="3 4" key="1">
    <citation type="submission" date="2018-05" db="EMBL/GenBank/DDBJ databases">
        <title>Complete genome sequence of Arcticibacterium luteifluviistationis SM1504T, a cytophagaceae bacterium isolated from Arctic surface seawater.</title>
        <authorList>
            <person name="Li Y."/>
            <person name="Qin Q.-L."/>
        </authorList>
    </citation>
    <scope>NUCLEOTIDE SEQUENCE [LARGE SCALE GENOMIC DNA]</scope>
    <source>
        <strain evidence="3 4">SM1504</strain>
    </source>
</reference>
<feature type="signal peptide" evidence="2">
    <location>
        <begin position="1"/>
        <end position="20"/>
    </location>
</feature>
<dbReference type="Proteomes" id="UP000249873">
    <property type="component" value="Chromosome"/>
</dbReference>
<accession>A0A2Z4GCA1</accession>
<dbReference type="AlphaFoldDB" id="A0A2Z4GCA1"/>
<name>A0A2Z4GCA1_9BACT</name>
<evidence type="ECO:0000256" key="1">
    <source>
        <dbReference type="SAM" id="MobiDB-lite"/>
    </source>
</evidence>
<evidence type="ECO:0000313" key="4">
    <source>
        <dbReference type="Proteomes" id="UP000249873"/>
    </source>
</evidence>
<evidence type="ECO:0008006" key="5">
    <source>
        <dbReference type="Google" id="ProtNLM"/>
    </source>
</evidence>
<dbReference type="RefSeq" id="WP_111371994.1">
    <property type="nucleotide sequence ID" value="NZ_CP029480.1"/>
</dbReference>
<feature type="compositionally biased region" description="Basic and acidic residues" evidence="1">
    <location>
        <begin position="124"/>
        <end position="136"/>
    </location>
</feature>
<feature type="region of interest" description="Disordered" evidence="1">
    <location>
        <begin position="124"/>
        <end position="146"/>
    </location>
</feature>
<feature type="chain" id="PRO_5016302757" description="DUF4890 domain-containing protein" evidence="2">
    <location>
        <begin position="21"/>
        <end position="146"/>
    </location>
</feature>
<organism evidence="3 4">
    <name type="scientific">Arcticibacterium luteifluviistationis</name>
    <dbReference type="NCBI Taxonomy" id="1784714"/>
    <lineage>
        <taxon>Bacteria</taxon>
        <taxon>Pseudomonadati</taxon>
        <taxon>Bacteroidota</taxon>
        <taxon>Cytophagia</taxon>
        <taxon>Cytophagales</taxon>
        <taxon>Leadbetterellaceae</taxon>
        <taxon>Arcticibacterium</taxon>
    </lineage>
</organism>
<sequence>MKKLITLIAVMTMIVSTSMAQYKSKSYKGGDIYASNKYSKNYGNNNKSNAREINSFQRQARESIAQGIVAGTINSNEAKRLLVVAEKIEAKENKYLRNGRLTSRESNELKKDIDSLNKMIRREKNDRDVSNVDRNNRYSRGVNYRR</sequence>
<protein>
    <recommendedName>
        <fullName evidence="5">DUF4890 domain-containing protein</fullName>
    </recommendedName>
</protein>
<dbReference type="OrthoDB" id="962156at2"/>
<dbReference type="KEGG" id="als:DJ013_11705"/>
<dbReference type="EMBL" id="CP029480">
    <property type="protein sequence ID" value="AWV98801.1"/>
    <property type="molecule type" value="Genomic_DNA"/>
</dbReference>